<protein>
    <submittedName>
        <fullName evidence="1">Uncharacterized protein</fullName>
    </submittedName>
</protein>
<organism evidence="1 2">
    <name type="scientific">Pseudomonas amygdali pv. lachrymans</name>
    <name type="common">Pseudomonas syringae pv. lachrymans</name>
    <dbReference type="NCBI Taxonomy" id="53707"/>
    <lineage>
        <taxon>Bacteria</taxon>
        <taxon>Pseudomonadati</taxon>
        <taxon>Pseudomonadota</taxon>
        <taxon>Gammaproteobacteria</taxon>
        <taxon>Pseudomonadales</taxon>
        <taxon>Pseudomonadaceae</taxon>
        <taxon>Pseudomonas</taxon>
        <taxon>Pseudomonas amygdali</taxon>
    </lineage>
</organism>
<evidence type="ECO:0000313" key="1">
    <source>
        <dbReference type="EMBL" id="KPC17276.1"/>
    </source>
</evidence>
<reference evidence="1 2" key="2">
    <citation type="submission" date="2015-10" db="EMBL/GenBank/DDBJ databases">
        <title>Comparative genomics and high-throughput reverse genetic screens identify a new phytobacterial MAMP and an Arabidopsis receptor required for immune elicitation.</title>
        <authorList>
            <person name="Mott G.A."/>
            <person name="Thakur S."/>
            <person name="Wang P.W."/>
            <person name="Desveaux D."/>
            <person name="Guttman D.S."/>
        </authorList>
    </citation>
    <scope>NUCLEOTIDE SEQUENCE [LARGE SCALE GENOMIC DNA]</scope>
    <source>
        <strain evidence="1 2">107</strain>
    </source>
</reference>
<dbReference type="Proteomes" id="UP000037943">
    <property type="component" value="Unassembled WGS sequence"/>
</dbReference>
<proteinExistence type="predicted"/>
<reference evidence="1 2" key="1">
    <citation type="submission" date="2015-07" db="EMBL/GenBank/DDBJ databases">
        <authorList>
            <person name="O'Brien H.E."/>
            <person name="Thakur S."/>
            <person name="Gong Y."/>
            <person name="Wang P.W."/>
            <person name="Guttman D.S."/>
        </authorList>
    </citation>
    <scope>NUCLEOTIDE SEQUENCE [LARGE SCALE GENOMIC DNA]</scope>
    <source>
        <strain evidence="1 2">107</strain>
    </source>
</reference>
<gene>
    <name evidence="1" type="ORF">AC499_0478</name>
</gene>
<name>A0ABR5KRD1_PSEAV</name>
<keyword evidence="2" id="KW-1185">Reference proteome</keyword>
<comment type="caution">
    <text evidence="1">The sequence shown here is derived from an EMBL/GenBank/DDBJ whole genome shotgun (WGS) entry which is preliminary data.</text>
</comment>
<accession>A0ABR5KRD1</accession>
<sequence>MDLINVACTHAKAISDQAVPKLKISFTTRMQKDTKKSRFMTVKGDPVAAMGLEAASMALTIIRRAAERDEGVTLYLLNSKEIFGEALQGSRPAPEYAELPIRLIHQLLMDYLTKQIDLPTAKSLVGAIKVLSDHFVQHQVPSHESA</sequence>
<evidence type="ECO:0000313" key="2">
    <source>
        <dbReference type="Proteomes" id="UP000037943"/>
    </source>
</evidence>
<dbReference type="EMBL" id="LGLK01000057">
    <property type="protein sequence ID" value="KPC17276.1"/>
    <property type="molecule type" value="Genomic_DNA"/>
</dbReference>